<dbReference type="Proteomes" id="UP000838763">
    <property type="component" value="Unassembled WGS sequence"/>
</dbReference>
<reference evidence="2" key="1">
    <citation type="submission" date="2022-11" db="EMBL/GenBank/DDBJ databases">
        <authorList>
            <person name="Scott C."/>
            <person name="Bruce N."/>
        </authorList>
    </citation>
    <scope>NUCLEOTIDE SEQUENCE</scope>
</reference>
<evidence type="ECO:0000259" key="1">
    <source>
        <dbReference type="Pfam" id="PF08659"/>
    </source>
</evidence>
<dbReference type="InterPro" id="IPR002347">
    <property type="entry name" value="SDR_fam"/>
</dbReference>
<dbReference type="PANTHER" id="PTHR45458">
    <property type="entry name" value="SHORT-CHAIN DEHYDROGENASE/REDUCTASE SDR"/>
    <property type="match status" value="1"/>
</dbReference>
<evidence type="ECO:0000313" key="2">
    <source>
        <dbReference type="EMBL" id="CAI4213615.1"/>
    </source>
</evidence>
<comment type="caution">
    <text evidence="2">The sequence shown here is derived from an EMBL/GenBank/DDBJ whole genome shotgun (WGS) entry which is preliminary data.</text>
</comment>
<dbReference type="EMBL" id="CALLCH030000008">
    <property type="protein sequence ID" value="CAI4213615.1"/>
    <property type="molecule type" value="Genomic_DNA"/>
</dbReference>
<proteinExistence type="predicted"/>
<evidence type="ECO:0000313" key="3">
    <source>
        <dbReference type="Proteomes" id="UP000838763"/>
    </source>
</evidence>
<dbReference type="AlphaFoldDB" id="A0A9P1M9S6"/>
<name>A0A9P1M9S6_9PEZI</name>
<dbReference type="SUPFAM" id="SSF51735">
    <property type="entry name" value="NAD(P)-binding Rossmann-fold domains"/>
    <property type="match status" value="1"/>
</dbReference>
<dbReference type="Gene3D" id="3.40.50.720">
    <property type="entry name" value="NAD(P)-binding Rossmann-like Domain"/>
    <property type="match status" value="2"/>
</dbReference>
<dbReference type="InterPro" id="IPR013968">
    <property type="entry name" value="PKS_KR"/>
</dbReference>
<dbReference type="PANTHER" id="PTHR45458:SF3">
    <property type="entry name" value="CHAIN DEHYDROGENASE (ATSC), PUTATIVE-RELATED"/>
    <property type="match status" value="1"/>
</dbReference>
<gene>
    <name evidence="2" type="ORF">PPNO1_LOCUS3361</name>
</gene>
<dbReference type="Pfam" id="PF08659">
    <property type="entry name" value="KR"/>
    <property type="match status" value="1"/>
</dbReference>
<keyword evidence="3" id="KW-1185">Reference proteome</keyword>
<protein>
    <recommendedName>
        <fullName evidence="1">Ketoreductase (KR) domain-containing protein</fullName>
    </recommendedName>
</protein>
<dbReference type="Pfam" id="PF00106">
    <property type="entry name" value="adh_short"/>
    <property type="match status" value="1"/>
</dbReference>
<dbReference type="OrthoDB" id="7289984at2759"/>
<sequence length="199" mass="21561">MSTTYVVTGVTRGIGWAFLENLSQNPENTVIALVRNKAGTEKRVVEELGSPKNVHVVEADLTNYASIEGRAKKVIALGSGLADTHLTAKYRLDLGSPYSMSKAALNMLVAKYHASYADQGVLFLSISPGLVDTGHQSQLTEEGMLNLQRMLASFAEYAPGFKMFTPEESVGYMMKVVADATVEKYGGTAVSHHGDDKWL</sequence>
<feature type="domain" description="Ketoreductase (KR)" evidence="1">
    <location>
        <begin position="4"/>
        <end position="75"/>
    </location>
</feature>
<dbReference type="InterPro" id="IPR036291">
    <property type="entry name" value="NAD(P)-bd_dom_sf"/>
</dbReference>
<dbReference type="PRINTS" id="PR00081">
    <property type="entry name" value="GDHRDH"/>
</dbReference>
<organism evidence="2 3">
    <name type="scientific">Parascedosporium putredinis</name>
    <dbReference type="NCBI Taxonomy" id="1442378"/>
    <lineage>
        <taxon>Eukaryota</taxon>
        <taxon>Fungi</taxon>
        <taxon>Dikarya</taxon>
        <taxon>Ascomycota</taxon>
        <taxon>Pezizomycotina</taxon>
        <taxon>Sordariomycetes</taxon>
        <taxon>Hypocreomycetidae</taxon>
        <taxon>Microascales</taxon>
        <taxon>Microascaceae</taxon>
        <taxon>Parascedosporium</taxon>
    </lineage>
</organism>
<accession>A0A9P1M9S6</accession>
<dbReference type="GO" id="GO:0016616">
    <property type="term" value="F:oxidoreductase activity, acting on the CH-OH group of donors, NAD or NADP as acceptor"/>
    <property type="evidence" value="ECO:0007669"/>
    <property type="project" value="TreeGrafter"/>
</dbReference>
<dbReference type="InterPro" id="IPR052184">
    <property type="entry name" value="SDR_enzymes"/>
</dbReference>